<protein>
    <submittedName>
        <fullName evidence="2">Glycosyltransferase</fullName>
    </submittedName>
</protein>
<dbReference type="AlphaFoldDB" id="A0A087E7J1"/>
<dbReference type="Proteomes" id="UP000029055">
    <property type="component" value="Unassembled WGS sequence"/>
</dbReference>
<dbReference type="PANTHER" id="PTHR12526">
    <property type="entry name" value="GLYCOSYLTRANSFERASE"/>
    <property type="match status" value="1"/>
</dbReference>
<evidence type="ECO:0000313" key="3">
    <source>
        <dbReference type="Proteomes" id="UP000029055"/>
    </source>
</evidence>
<feature type="compositionally biased region" description="Basic and acidic residues" evidence="1">
    <location>
        <begin position="1"/>
        <end position="14"/>
    </location>
</feature>
<name>A0A087E7J1_9BIFI</name>
<comment type="caution">
    <text evidence="2">The sequence shown here is derived from an EMBL/GenBank/DDBJ whole genome shotgun (WGS) entry which is preliminary data.</text>
</comment>
<gene>
    <name evidence="2" type="ORF">BISU_0217</name>
</gene>
<sequence>MKQFDESRMAHNTEADSTMARANASTGAAHSDVPQHDARPTVLAFGTYNARKHPRVGILIDGLRKNGCIVEEVNHPLRLSTAQRVEILQRPWKLFGFAWNLLRLWLSLRKDARAWVRANGRPAAVLVGYMGHFDVLLAHHLFAGVPIILDHLIFAGDTAQDRGAHGLKVRLLQRLDRWAINAATLVLVDTEEHGRMLKPSDASMVVPVGAPEQWYEASQHEAAQQREAVEAIKAAEARKSLPDIVFYGLYTPLQGTPIIAQALQRLADRGLRPHVTMVGNGQEYQEVRRLTRQLGNIEYRSWVEPEQLPALVATHDIALGIFSTTPKGLRVVPNKVYQSMAAGCAVITSDTAPQRRMLGDGVVYVAAGDADALADALERLLRQPEALEHARLHAAAAARRFTDVTVARPLYEWIAALPNGNIAGIEEAGNTDAADDSSDAENTADAARPQMRTA</sequence>
<keyword evidence="3" id="KW-1185">Reference proteome</keyword>
<feature type="region of interest" description="Disordered" evidence="1">
    <location>
        <begin position="427"/>
        <end position="454"/>
    </location>
</feature>
<dbReference type="SUPFAM" id="SSF53756">
    <property type="entry name" value="UDP-Glycosyltransferase/glycogen phosphorylase"/>
    <property type="match status" value="1"/>
</dbReference>
<accession>A0A087E7J1</accession>
<feature type="region of interest" description="Disordered" evidence="1">
    <location>
        <begin position="1"/>
        <end position="34"/>
    </location>
</feature>
<dbReference type="PANTHER" id="PTHR12526:SF636">
    <property type="entry name" value="BLL3647 PROTEIN"/>
    <property type="match status" value="1"/>
</dbReference>
<keyword evidence="2" id="KW-0808">Transferase</keyword>
<evidence type="ECO:0000313" key="2">
    <source>
        <dbReference type="EMBL" id="KFJ03742.1"/>
    </source>
</evidence>
<dbReference type="GO" id="GO:0016757">
    <property type="term" value="F:glycosyltransferase activity"/>
    <property type="evidence" value="ECO:0007669"/>
    <property type="project" value="TreeGrafter"/>
</dbReference>
<dbReference type="Gene3D" id="3.40.50.2000">
    <property type="entry name" value="Glycogen Phosphorylase B"/>
    <property type="match status" value="1"/>
</dbReference>
<proteinExistence type="predicted"/>
<dbReference type="EMBL" id="JGZR01000006">
    <property type="protein sequence ID" value="KFJ03742.1"/>
    <property type="molecule type" value="Genomic_DNA"/>
</dbReference>
<evidence type="ECO:0000256" key="1">
    <source>
        <dbReference type="SAM" id="MobiDB-lite"/>
    </source>
</evidence>
<dbReference type="eggNOG" id="COG0438">
    <property type="taxonomic scope" value="Bacteria"/>
</dbReference>
<dbReference type="STRING" id="77635.BISU_0217"/>
<dbReference type="Pfam" id="PF13692">
    <property type="entry name" value="Glyco_trans_1_4"/>
    <property type="match status" value="1"/>
</dbReference>
<reference evidence="2 3" key="1">
    <citation type="submission" date="2014-03" db="EMBL/GenBank/DDBJ databases">
        <title>Genomics of Bifidobacteria.</title>
        <authorList>
            <person name="Ventura M."/>
            <person name="Milani C."/>
            <person name="Lugli G.A."/>
        </authorList>
    </citation>
    <scope>NUCLEOTIDE SEQUENCE [LARGE SCALE GENOMIC DNA]</scope>
    <source>
        <strain evidence="2 3">LMG 11597</strain>
    </source>
</reference>
<organism evidence="2 3">
    <name type="scientific">Bifidobacterium subtile</name>
    <dbReference type="NCBI Taxonomy" id="77635"/>
    <lineage>
        <taxon>Bacteria</taxon>
        <taxon>Bacillati</taxon>
        <taxon>Actinomycetota</taxon>
        <taxon>Actinomycetes</taxon>
        <taxon>Bifidobacteriales</taxon>
        <taxon>Bifidobacteriaceae</taxon>
        <taxon>Bifidobacterium</taxon>
    </lineage>
</organism>